<protein>
    <submittedName>
        <fullName evidence="1">Uncharacterized protein</fullName>
    </submittedName>
</protein>
<gene>
    <name evidence="1" type="ORF">PENDEC_c001G06322</name>
</gene>
<keyword evidence="2" id="KW-1185">Reference proteome</keyword>
<name>A0A1V6PNL9_PENDC</name>
<dbReference type="AlphaFoldDB" id="A0A1V6PNL9"/>
<dbReference type="Proteomes" id="UP000191522">
    <property type="component" value="Unassembled WGS sequence"/>
</dbReference>
<sequence>MALLTTREDPSRNTADGLAAGELGATLMAAGAARPDKMGRHTVAPWARGRRRPLHSPMPLYPSQAKFCELVLTGVFALDCPLKVIWLGPAFQINTEVFSNAGK</sequence>
<organism evidence="1 2">
    <name type="scientific">Penicillium decumbens</name>
    <dbReference type="NCBI Taxonomy" id="69771"/>
    <lineage>
        <taxon>Eukaryota</taxon>
        <taxon>Fungi</taxon>
        <taxon>Dikarya</taxon>
        <taxon>Ascomycota</taxon>
        <taxon>Pezizomycotina</taxon>
        <taxon>Eurotiomycetes</taxon>
        <taxon>Eurotiomycetidae</taxon>
        <taxon>Eurotiales</taxon>
        <taxon>Aspergillaceae</taxon>
        <taxon>Penicillium</taxon>
    </lineage>
</organism>
<evidence type="ECO:0000313" key="2">
    <source>
        <dbReference type="Proteomes" id="UP000191522"/>
    </source>
</evidence>
<comment type="caution">
    <text evidence="1">The sequence shown here is derived from an EMBL/GenBank/DDBJ whole genome shotgun (WGS) entry which is preliminary data.</text>
</comment>
<evidence type="ECO:0000313" key="1">
    <source>
        <dbReference type="EMBL" id="OQD78554.1"/>
    </source>
</evidence>
<reference evidence="2" key="1">
    <citation type="journal article" date="2017" name="Nat. Microbiol.">
        <title>Global analysis of biosynthetic gene clusters reveals vast potential of secondary metabolite production in Penicillium species.</title>
        <authorList>
            <person name="Nielsen J.C."/>
            <person name="Grijseels S."/>
            <person name="Prigent S."/>
            <person name="Ji B."/>
            <person name="Dainat J."/>
            <person name="Nielsen K.F."/>
            <person name="Frisvad J.C."/>
            <person name="Workman M."/>
            <person name="Nielsen J."/>
        </authorList>
    </citation>
    <scope>NUCLEOTIDE SEQUENCE [LARGE SCALE GENOMIC DNA]</scope>
    <source>
        <strain evidence="2">IBT 11843</strain>
    </source>
</reference>
<proteinExistence type="predicted"/>
<accession>A0A1V6PNL9</accession>
<dbReference type="EMBL" id="MDYL01000001">
    <property type="protein sequence ID" value="OQD78554.1"/>
    <property type="molecule type" value="Genomic_DNA"/>
</dbReference>